<dbReference type="PROSITE" id="PS01159">
    <property type="entry name" value="WW_DOMAIN_1"/>
    <property type="match status" value="1"/>
</dbReference>
<feature type="compositionally biased region" description="Low complexity" evidence="4">
    <location>
        <begin position="228"/>
        <end position="241"/>
    </location>
</feature>
<organism evidence="6 7">
    <name type="scientific">Porites lobata</name>
    <dbReference type="NCBI Taxonomy" id="104759"/>
    <lineage>
        <taxon>Eukaryota</taxon>
        <taxon>Metazoa</taxon>
        <taxon>Cnidaria</taxon>
        <taxon>Anthozoa</taxon>
        <taxon>Hexacorallia</taxon>
        <taxon>Scleractinia</taxon>
        <taxon>Fungiina</taxon>
        <taxon>Poritidae</taxon>
        <taxon>Porites</taxon>
    </lineage>
</organism>
<feature type="domain" description="WW" evidence="5">
    <location>
        <begin position="14"/>
        <end position="48"/>
    </location>
</feature>
<protein>
    <recommendedName>
        <fullName evidence="5">WW domain-containing protein</fullName>
    </recommendedName>
</protein>
<feature type="region of interest" description="Disordered" evidence="4">
    <location>
        <begin position="144"/>
        <end position="375"/>
    </location>
</feature>
<feature type="compositionally biased region" description="Low complexity" evidence="4">
    <location>
        <begin position="57"/>
        <end position="68"/>
    </location>
</feature>
<sequence>MATGWTQFQPWQNQPLPPGWEARYDANVRRYYFIDHNTHKTTWEDPRIKKTEAIPMSQFKTSSKADSSSSRRETNFGGSSSQAASKREPARPSSLQDDDDLPLPESFLAEMFKEKSFEDKENVKKKLIREFPGVDEVVIEVALRTAKHDESKAREIVKKLKGDEDSKKGPAKKKQEQPAKAKTQAAQPSKPRASTEDLSKAKGKSTAKAKSASQESLNKAKATNLPKAAKSTSPAVTVVATPQPPPPPAAPSMSLAGLISDSSTGGGSKSISEMTGRSVKKPLDTQAKQSPQKKMYVGSGKAYKSALLCAPSGPNPANANGPNPLLLLPEWVQPEGPQRQNRKGPLRGNRQGPAKRTLNCGPQASNRNGPIPNVANGSIYARTALMSYV</sequence>
<evidence type="ECO:0000256" key="4">
    <source>
        <dbReference type="SAM" id="MobiDB-lite"/>
    </source>
</evidence>
<evidence type="ECO:0000313" key="6">
    <source>
        <dbReference type="EMBL" id="CAH3175897.1"/>
    </source>
</evidence>
<accession>A0ABN8RF14</accession>
<feature type="compositionally biased region" description="Low complexity" evidence="4">
    <location>
        <begin position="315"/>
        <end position="329"/>
    </location>
</feature>
<dbReference type="InterPro" id="IPR001202">
    <property type="entry name" value="WW_dom"/>
</dbReference>
<dbReference type="InterPro" id="IPR051105">
    <property type="entry name" value="WWC/KIBRA_Hippo_Reg"/>
</dbReference>
<dbReference type="PANTHER" id="PTHR14791:SF29">
    <property type="entry name" value="PROTEIN KIBRA"/>
    <property type="match status" value="1"/>
</dbReference>
<evidence type="ECO:0000259" key="5">
    <source>
        <dbReference type="PROSITE" id="PS50020"/>
    </source>
</evidence>
<evidence type="ECO:0000256" key="3">
    <source>
        <dbReference type="ARBA" id="ARBA00022553"/>
    </source>
</evidence>
<name>A0ABN8RF14_9CNID</name>
<feature type="region of interest" description="Disordered" evidence="4">
    <location>
        <begin position="44"/>
        <end position="107"/>
    </location>
</feature>
<reference evidence="6 7" key="1">
    <citation type="submission" date="2022-05" db="EMBL/GenBank/DDBJ databases">
        <authorList>
            <consortium name="Genoscope - CEA"/>
            <person name="William W."/>
        </authorList>
    </citation>
    <scope>NUCLEOTIDE SEQUENCE [LARGE SCALE GENOMIC DNA]</scope>
</reference>
<feature type="compositionally biased region" description="Low complexity" evidence="4">
    <location>
        <begin position="180"/>
        <end position="191"/>
    </location>
</feature>
<comment type="caution">
    <text evidence="6">The sequence shown here is derived from an EMBL/GenBank/DDBJ whole genome shotgun (WGS) entry which is preliminary data.</text>
</comment>
<evidence type="ECO:0000256" key="1">
    <source>
        <dbReference type="ARBA" id="ARBA00004496"/>
    </source>
</evidence>
<keyword evidence="2" id="KW-0963">Cytoplasm</keyword>
<proteinExistence type="predicted"/>
<feature type="compositionally biased region" description="Basic and acidic residues" evidence="4">
    <location>
        <begin position="146"/>
        <end position="179"/>
    </location>
</feature>
<dbReference type="EMBL" id="CALNXK010000206">
    <property type="protein sequence ID" value="CAH3175897.1"/>
    <property type="molecule type" value="Genomic_DNA"/>
</dbReference>
<dbReference type="PANTHER" id="PTHR14791">
    <property type="entry name" value="BOMB/KIRA PROTEINS"/>
    <property type="match status" value="1"/>
</dbReference>
<dbReference type="PROSITE" id="PS50020">
    <property type="entry name" value="WW_DOMAIN_2"/>
    <property type="match status" value="1"/>
</dbReference>
<dbReference type="CDD" id="cd00201">
    <property type="entry name" value="WW"/>
    <property type="match status" value="1"/>
</dbReference>
<gene>
    <name evidence="6" type="ORF">PLOB_00017350</name>
</gene>
<evidence type="ECO:0000256" key="2">
    <source>
        <dbReference type="ARBA" id="ARBA00022490"/>
    </source>
</evidence>
<evidence type="ECO:0000313" key="7">
    <source>
        <dbReference type="Proteomes" id="UP001159405"/>
    </source>
</evidence>
<dbReference type="Gene3D" id="2.20.70.10">
    <property type="match status" value="1"/>
</dbReference>
<keyword evidence="3" id="KW-0597">Phosphoprotein</keyword>
<dbReference type="Pfam" id="PF00397">
    <property type="entry name" value="WW"/>
    <property type="match status" value="1"/>
</dbReference>
<dbReference type="SMART" id="SM00456">
    <property type="entry name" value="WW"/>
    <property type="match status" value="1"/>
</dbReference>
<dbReference type="InterPro" id="IPR036020">
    <property type="entry name" value="WW_dom_sf"/>
</dbReference>
<keyword evidence="7" id="KW-1185">Reference proteome</keyword>
<dbReference type="SUPFAM" id="SSF51045">
    <property type="entry name" value="WW domain"/>
    <property type="match status" value="1"/>
</dbReference>
<dbReference type="Proteomes" id="UP001159405">
    <property type="component" value="Unassembled WGS sequence"/>
</dbReference>
<comment type="subcellular location">
    <subcellularLocation>
        <location evidence="1">Cytoplasm</location>
    </subcellularLocation>
</comment>